<keyword evidence="5" id="KW-1185">Reference proteome</keyword>
<keyword evidence="2" id="KW-0472">Membrane</keyword>
<name>A0A161VXW6_COLIC</name>
<gene>
    <name evidence="4" type="ORF">CI238_02888</name>
</gene>
<dbReference type="EMBL" id="LFIW01002754">
    <property type="protein sequence ID" value="KZL63533.1"/>
    <property type="molecule type" value="Genomic_DNA"/>
</dbReference>
<proteinExistence type="predicted"/>
<feature type="compositionally biased region" description="Polar residues" evidence="1">
    <location>
        <begin position="194"/>
        <end position="210"/>
    </location>
</feature>
<evidence type="ECO:0000256" key="2">
    <source>
        <dbReference type="SAM" id="Phobius"/>
    </source>
</evidence>
<keyword evidence="2" id="KW-0812">Transmembrane</keyword>
<evidence type="ECO:0000313" key="4">
    <source>
        <dbReference type="EMBL" id="KZL63533.1"/>
    </source>
</evidence>
<protein>
    <submittedName>
        <fullName evidence="4">Uncharacterized protein</fullName>
    </submittedName>
</protein>
<evidence type="ECO:0000256" key="3">
    <source>
        <dbReference type="SAM" id="SignalP"/>
    </source>
</evidence>
<organism evidence="4 5">
    <name type="scientific">Colletotrichum incanum</name>
    <name type="common">Soybean anthracnose fungus</name>
    <dbReference type="NCBI Taxonomy" id="1573173"/>
    <lineage>
        <taxon>Eukaryota</taxon>
        <taxon>Fungi</taxon>
        <taxon>Dikarya</taxon>
        <taxon>Ascomycota</taxon>
        <taxon>Pezizomycotina</taxon>
        <taxon>Sordariomycetes</taxon>
        <taxon>Hypocreomycetidae</taxon>
        <taxon>Glomerellales</taxon>
        <taxon>Glomerellaceae</taxon>
        <taxon>Colletotrichum</taxon>
        <taxon>Colletotrichum spaethianum species complex</taxon>
    </lineage>
</organism>
<dbReference type="Proteomes" id="UP000076584">
    <property type="component" value="Unassembled WGS sequence"/>
</dbReference>
<sequence>MKDLSLSCLFFCLLQIATVVARCYFPNGDNVSGDFPCDQDADDSPCCSVTLGSACLSNKLCRGPDGNTVRGSCTDESWNSPDCAHYCMNADRGGTDLISCSNVTGIGTSYCCDHAVNCCDSGVGRFDVLPVEPEVWATWNRESSRFVVILQTSSKSLTSTSILPSTISSIETLASASPTPTVMVPTISLPTGGKAQTSTGPMPKPTSSQDDAQEGSELSTAAKAGIGVGTGAGALLIAAVAFLLLKVRNNKKAIQAQTAQQESHPWPGIYQGPQTQDTYYKNGPLEGWASPRPTEGKVPPDFYGSYEMDARSAERHWARVELPATT</sequence>
<reference evidence="4 5" key="1">
    <citation type="submission" date="2015-06" db="EMBL/GenBank/DDBJ databases">
        <title>Survival trade-offs in plant roots during colonization by closely related pathogenic and mutualistic fungi.</title>
        <authorList>
            <person name="Hacquard S."/>
            <person name="Kracher B."/>
            <person name="Hiruma K."/>
            <person name="Weinman A."/>
            <person name="Muench P."/>
            <person name="Garrido Oter R."/>
            <person name="Ver Loren van Themaat E."/>
            <person name="Dallerey J.-F."/>
            <person name="Damm U."/>
            <person name="Henrissat B."/>
            <person name="Lespinet O."/>
            <person name="Thon M."/>
            <person name="Kemen E."/>
            <person name="McHardy A.C."/>
            <person name="Schulze-Lefert P."/>
            <person name="O'Connell R.J."/>
        </authorList>
    </citation>
    <scope>NUCLEOTIDE SEQUENCE [LARGE SCALE GENOMIC DNA]</scope>
    <source>
        <strain evidence="4 5">MAFF 238704</strain>
    </source>
</reference>
<dbReference type="AlphaFoldDB" id="A0A161VXW6"/>
<feature type="region of interest" description="Disordered" evidence="1">
    <location>
        <begin position="190"/>
        <end position="218"/>
    </location>
</feature>
<feature type="transmembrane region" description="Helical" evidence="2">
    <location>
        <begin position="224"/>
        <end position="245"/>
    </location>
</feature>
<feature type="signal peptide" evidence="3">
    <location>
        <begin position="1"/>
        <end position="21"/>
    </location>
</feature>
<keyword evidence="3" id="KW-0732">Signal</keyword>
<evidence type="ECO:0000313" key="5">
    <source>
        <dbReference type="Proteomes" id="UP000076584"/>
    </source>
</evidence>
<comment type="caution">
    <text evidence="4">The sequence shown here is derived from an EMBL/GenBank/DDBJ whole genome shotgun (WGS) entry which is preliminary data.</text>
</comment>
<dbReference type="STRING" id="1573173.A0A161VXW6"/>
<feature type="chain" id="PRO_5007828163" evidence="3">
    <location>
        <begin position="22"/>
        <end position="326"/>
    </location>
</feature>
<accession>A0A161VXW6</accession>
<evidence type="ECO:0000256" key="1">
    <source>
        <dbReference type="SAM" id="MobiDB-lite"/>
    </source>
</evidence>
<keyword evidence="2" id="KW-1133">Transmembrane helix</keyword>